<dbReference type="RefSeq" id="WP_095062100.1">
    <property type="nucleotide sequence ID" value="NZ_CAAHDM010000014.1"/>
</dbReference>
<evidence type="ECO:0000259" key="11">
    <source>
        <dbReference type="PROSITE" id="PS51198"/>
    </source>
</evidence>
<evidence type="ECO:0000256" key="10">
    <source>
        <dbReference type="PROSITE-ProRule" id="PRU00560"/>
    </source>
</evidence>
<dbReference type="InterPro" id="IPR014016">
    <property type="entry name" value="UvrD-like_ATP-bd"/>
</dbReference>
<dbReference type="Pfam" id="PF13361">
    <property type="entry name" value="UvrD_C"/>
    <property type="match status" value="2"/>
</dbReference>
<protein>
    <recommendedName>
        <fullName evidence="8">DNA 3'-5' helicase</fullName>
        <ecNumber evidence="8">5.6.2.4</ecNumber>
    </recommendedName>
</protein>
<evidence type="ECO:0000256" key="7">
    <source>
        <dbReference type="ARBA" id="ARBA00034617"/>
    </source>
</evidence>
<dbReference type="PANTHER" id="PTHR11070:SF30">
    <property type="entry name" value="F-BOX DNA HELICASE 1"/>
    <property type="match status" value="1"/>
</dbReference>
<dbReference type="PANTHER" id="PTHR11070">
    <property type="entry name" value="UVRD / RECB / PCRA DNA HELICASE FAMILY MEMBER"/>
    <property type="match status" value="1"/>
</dbReference>
<evidence type="ECO:0000256" key="2">
    <source>
        <dbReference type="ARBA" id="ARBA00022741"/>
    </source>
</evidence>
<dbReference type="EC" id="5.6.2.4" evidence="8"/>
<dbReference type="InterPro" id="IPR013986">
    <property type="entry name" value="DExx_box_DNA_helicase_dom_sf"/>
</dbReference>
<comment type="catalytic activity">
    <reaction evidence="9">
        <text>ATP + H2O = ADP + phosphate + H(+)</text>
        <dbReference type="Rhea" id="RHEA:13065"/>
        <dbReference type="ChEBI" id="CHEBI:15377"/>
        <dbReference type="ChEBI" id="CHEBI:15378"/>
        <dbReference type="ChEBI" id="CHEBI:30616"/>
        <dbReference type="ChEBI" id="CHEBI:43474"/>
        <dbReference type="ChEBI" id="CHEBI:456216"/>
        <dbReference type="EC" id="5.6.2.4"/>
    </reaction>
</comment>
<evidence type="ECO:0000256" key="8">
    <source>
        <dbReference type="ARBA" id="ARBA00034808"/>
    </source>
</evidence>
<organism evidence="12">
    <name type="scientific">Salmonella enterica subsp. enterica serovar Stanley</name>
    <dbReference type="NCBI Taxonomy" id="192953"/>
    <lineage>
        <taxon>Bacteria</taxon>
        <taxon>Pseudomonadati</taxon>
        <taxon>Pseudomonadota</taxon>
        <taxon>Gammaproteobacteria</taxon>
        <taxon>Enterobacterales</taxon>
        <taxon>Enterobacteriaceae</taxon>
        <taxon>Salmonella</taxon>
    </lineage>
</organism>
<dbReference type="InterPro" id="IPR027417">
    <property type="entry name" value="P-loop_NTPase"/>
</dbReference>
<evidence type="ECO:0000256" key="4">
    <source>
        <dbReference type="ARBA" id="ARBA00022806"/>
    </source>
</evidence>
<dbReference type="CDD" id="cd17932">
    <property type="entry name" value="DEXQc_UvrD"/>
    <property type="match status" value="1"/>
</dbReference>
<feature type="domain" description="UvrD-like helicase ATP-binding" evidence="11">
    <location>
        <begin position="4"/>
        <end position="294"/>
    </location>
</feature>
<sequence length="632" mass="72346">MIDNLSQSQIEVVRAPMGGAIQVLASAGSGKTRVLTERVRFILNNSARGSVVALTFTNKAADEMLERLDDGSENRDRIWIATIHSVAQRVLESYGYTIGLPKELHIFERDQDRMEVFLHSLREQGVNIDEYLDVEDVREKRNREKIISQYLNVFSIIKRELLTEDEVKIKFSSNPRIWNIYQDYQSALLESGGVDFDDILLYAHKILLNQESVARIYQKKYVALFVDEAQDLNRAQYEFIKVLCGDKIKDVMMVGDSDQMIYGFNGSSSDYFIKSFVKDFTPKTYCLNENYRSSKAVIELANKLKPNSQVGVNAALDGYKSFNALPDEESEAIWVCDSIQHILNLKRHPEIEGDIDCSKIVVIGRNRFVFKAMESELKKRNIPYFLKRSDRNESPVSLIGKIVDLAIRVKVNPKDWVDGKRLYKLIGLELNPESDVTYDISKVYADIKKSSNLDKDLISLVLAHIDHMSVDTPNILKFCLDIKSELVSLGANTKDSAKEDDIATGIKDIEQLQSMWTRFKRKGLGDNLSSFRNALALGQLNDDTLNNGIMLSTVHTMKGLEKDIVFLIGMCEGVFPDYRAKSKVELDEERNNAFVAITRSRRWIFVTYPEKRMMPWGDYKYHPASRFFLDMQ</sequence>
<reference evidence="12" key="1">
    <citation type="journal article" date="2018" name="Genome Biol.">
        <title>SKESA: strategic k-mer extension for scrupulous assemblies.</title>
        <authorList>
            <person name="Souvorov A."/>
            <person name="Agarwala R."/>
            <person name="Lipman D.J."/>
        </authorList>
    </citation>
    <scope>NUCLEOTIDE SEQUENCE</scope>
    <source>
        <strain evidence="12">13-7068</strain>
    </source>
</reference>
<dbReference type="SUPFAM" id="SSF52540">
    <property type="entry name" value="P-loop containing nucleoside triphosphate hydrolases"/>
    <property type="match status" value="1"/>
</dbReference>
<keyword evidence="5 10" id="KW-0067">ATP-binding</keyword>
<keyword evidence="6" id="KW-0413">Isomerase</keyword>
<dbReference type="GO" id="GO:0005524">
    <property type="term" value="F:ATP binding"/>
    <property type="evidence" value="ECO:0007669"/>
    <property type="project" value="UniProtKB-UniRule"/>
</dbReference>
<dbReference type="AlphaFoldDB" id="A0A5V7EED3"/>
<dbReference type="InterPro" id="IPR014017">
    <property type="entry name" value="DNA_helicase_UvrD-like_C"/>
</dbReference>
<keyword evidence="4 10" id="KW-0347">Helicase</keyword>
<name>A0A5V7EED3_SALET</name>
<gene>
    <name evidence="12" type="ORF">G4D24_002171</name>
</gene>
<dbReference type="GO" id="GO:0003677">
    <property type="term" value="F:DNA binding"/>
    <property type="evidence" value="ECO:0007669"/>
    <property type="project" value="InterPro"/>
</dbReference>
<dbReference type="InterPro" id="IPR000212">
    <property type="entry name" value="DNA_helicase_UvrD/REP"/>
</dbReference>
<dbReference type="PROSITE" id="PS51198">
    <property type="entry name" value="UVRD_HELICASE_ATP_BIND"/>
    <property type="match status" value="1"/>
</dbReference>
<dbReference type="Pfam" id="PF00580">
    <property type="entry name" value="UvrD-helicase"/>
    <property type="match status" value="1"/>
</dbReference>
<evidence type="ECO:0000313" key="12">
    <source>
        <dbReference type="EMBL" id="HAE4632502.1"/>
    </source>
</evidence>
<evidence type="ECO:0000256" key="1">
    <source>
        <dbReference type="ARBA" id="ARBA00009922"/>
    </source>
</evidence>
<dbReference type="GO" id="GO:0043138">
    <property type="term" value="F:3'-5' DNA helicase activity"/>
    <property type="evidence" value="ECO:0007669"/>
    <property type="project" value="UniProtKB-EC"/>
</dbReference>
<dbReference type="EMBL" id="DAARZT010000002">
    <property type="protein sequence ID" value="HAE4632502.1"/>
    <property type="molecule type" value="Genomic_DNA"/>
</dbReference>
<dbReference type="Gene3D" id="1.10.10.160">
    <property type="match status" value="1"/>
</dbReference>
<dbReference type="Gene3D" id="3.40.50.300">
    <property type="entry name" value="P-loop containing nucleotide triphosphate hydrolases"/>
    <property type="match status" value="2"/>
</dbReference>
<dbReference type="GO" id="GO:0000724">
    <property type="term" value="P:double-strand break repair via homologous recombination"/>
    <property type="evidence" value="ECO:0007669"/>
    <property type="project" value="TreeGrafter"/>
</dbReference>
<dbReference type="Gene3D" id="1.10.486.10">
    <property type="entry name" value="PCRA, domain 4"/>
    <property type="match status" value="1"/>
</dbReference>
<feature type="binding site" evidence="10">
    <location>
        <begin position="25"/>
        <end position="32"/>
    </location>
    <ligand>
        <name>ATP</name>
        <dbReference type="ChEBI" id="CHEBI:30616"/>
    </ligand>
</feature>
<dbReference type="GO" id="GO:0016787">
    <property type="term" value="F:hydrolase activity"/>
    <property type="evidence" value="ECO:0007669"/>
    <property type="project" value="UniProtKB-UniRule"/>
</dbReference>
<evidence type="ECO:0000256" key="5">
    <source>
        <dbReference type="ARBA" id="ARBA00022840"/>
    </source>
</evidence>
<evidence type="ECO:0000256" key="9">
    <source>
        <dbReference type="ARBA" id="ARBA00048988"/>
    </source>
</evidence>
<comment type="similarity">
    <text evidence="1">Belongs to the helicase family. UvrD subfamily.</text>
</comment>
<keyword evidence="2 10" id="KW-0547">Nucleotide-binding</keyword>
<keyword evidence="3 10" id="KW-0378">Hydrolase</keyword>
<evidence type="ECO:0000256" key="6">
    <source>
        <dbReference type="ARBA" id="ARBA00023235"/>
    </source>
</evidence>
<reference evidence="12" key="2">
    <citation type="submission" date="2018-07" db="EMBL/GenBank/DDBJ databases">
        <authorList>
            <consortium name="NCBI Pathogen Detection Project"/>
        </authorList>
    </citation>
    <scope>NUCLEOTIDE SEQUENCE</scope>
    <source>
        <strain evidence="12">13-7068</strain>
    </source>
</reference>
<accession>A0A5V7EED3</accession>
<comment type="caution">
    <text evidence="12">The sequence shown here is derived from an EMBL/GenBank/DDBJ whole genome shotgun (WGS) entry which is preliminary data.</text>
</comment>
<proteinExistence type="inferred from homology"/>
<evidence type="ECO:0000256" key="3">
    <source>
        <dbReference type="ARBA" id="ARBA00022801"/>
    </source>
</evidence>
<dbReference type="GO" id="GO:0031297">
    <property type="term" value="P:replication fork processing"/>
    <property type="evidence" value="ECO:0007669"/>
    <property type="project" value="TreeGrafter"/>
</dbReference>
<comment type="catalytic activity">
    <reaction evidence="7">
        <text>Couples ATP hydrolysis with the unwinding of duplex DNA by translocating in the 3'-5' direction.</text>
        <dbReference type="EC" id="5.6.2.4"/>
    </reaction>
</comment>